<gene>
    <name evidence="7" type="primary">106073834</name>
</gene>
<dbReference type="PANTHER" id="PTHR39267">
    <property type="entry name" value="SURVIVAL MOTOR NEURON-LIKE PROTEIN 1"/>
    <property type="match status" value="1"/>
</dbReference>
<proteinExistence type="inferred from homology"/>
<dbReference type="OrthoDB" id="197400at2759"/>
<dbReference type="EnsemblMetazoa" id="BGLB037897-RB">
    <property type="protein sequence ID" value="BGLB037897-PB"/>
    <property type="gene ID" value="BGLB037897"/>
</dbReference>
<dbReference type="VEuPathDB" id="VectorBase:BGLAX_034757"/>
<feature type="compositionally biased region" description="Basic residues" evidence="6">
    <location>
        <begin position="107"/>
        <end position="124"/>
    </location>
</feature>
<evidence type="ECO:0000256" key="2">
    <source>
        <dbReference type="ARBA" id="ARBA00005371"/>
    </source>
</evidence>
<dbReference type="VEuPathDB" id="VectorBase:BGLB037897"/>
<evidence type="ECO:0000256" key="4">
    <source>
        <dbReference type="ARBA" id="ARBA00023187"/>
    </source>
</evidence>
<evidence type="ECO:0000313" key="7">
    <source>
        <dbReference type="EnsemblMetazoa" id="BGLB037897-PB"/>
    </source>
</evidence>
<dbReference type="InterPro" id="IPR047313">
    <property type="entry name" value="SMN_C"/>
</dbReference>
<evidence type="ECO:0000313" key="8">
    <source>
        <dbReference type="Proteomes" id="UP000076420"/>
    </source>
</evidence>
<keyword evidence="4" id="KW-0508">mRNA splicing</keyword>
<comment type="similarity">
    <text evidence="2">Belongs to the SMN family.</text>
</comment>
<evidence type="ECO:0000256" key="6">
    <source>
        <dbReference type="SAM" id="MobiDB-lite"/>
    </source>
</evidence>
<dbReference type="InterPro" id="IPR040424">
    <property type="entry name" value="Smn1"/>
</dbReference>
<dbReference type="PANTHER" id="PTHR39267:SF1">
    <property type="entry name" value="SURVIVAL MOTOR NEURON PROTEIN"/>
    <property type="match status" value="1"/>
</dbReference>
<comment type="subcellular location">
    <subcellularLocation>
        <location evidence="1">Nucleus</location>
    </subcellularLocation>
</comment>
<dbReference type="Gene3D" id="3.40.190.10">
    <property type="entry name" value="Periplasmic binding protein-like II"/>
    <property type="match status" value="1"/>
</dbReference>
<organism evidence="7 8">
    <name type="scientific">Biomphalaria glabrata</name>
    <name type="common">Bloodfluke planorb</name>
    <name type="synonym">Freshwater snail</name>
    <dbReference type="NCBI Taxonomy" id="6526"/>
    <lineage>
        <taxon>Eukaryota</taxon>
        <taxon>Metazoa</taxon>
        <taxon>Spiralia</taxon>
        <taxon>Lophotrochozoa</taxon>
        <taxon>Mollusca</taxon>
        <taxon>Gastropoda</taxon>
        <taxon>Heterobranchia</taxon>
        <taxon>Euthyneura</taxon>
        <taxon>Panpulmonata</taxon>
        <taxon>Hygrophila</taxon>
        <taxon>Lymnaeoidea</taxon>
        <taxon>Planorbidae</taxon>
        <taxon>Biomphalaria</taxon>
    </lineage>
</organism>
<sequence>MSSPRKRKIANPNLRKNRNNIKLVGKLGTYARPFIQRMVNSMRLKSYQSTMKTKHAFFSMLIMAMRKNKVCQIFYLLQSQRHLKNSKQILQTESLRRLPNMQESHTGKQKKKRSALNHHHHPPHAPKWPWGAGFSQMPPPGAVPPYIPHSFPPFQPPHSFPGFHGPGSTASVPPYQPTPFPGFPTPGPTSSAPPIFPCVPPPPPLFTERGSGNENEALYSMLISWYMSGYHTGYFQGLRQSPQNSPGHRTHR</sequence>
<dbReference type="GO" id="GO:0006397">
    <property type="term" value="P:mRNA processing"/>
    <property type="evidence" value="ECO:0007669"/>
    <property type="project" value="UniProtKB-KW"/>
</dbReference>
<evidence type="ECO:0000256" key="3">
    <source>
        <dbReference type="ARBA" id="ARBA00022664"/>
    </source>
</evidence>
<dbReference type="GO" id="GO:0008380">
    <property type="term" value="P:RNA splicing"/>
    <property type="evidence" value="ECO:0007669"/>
    <property type="project" value="UniProtKB-KW"/>
</dbReference>
<dbReference type="AlphaFoldDB" id="A0A2C9M2W0"/>
<keyword evidence="5" id="KW-0539">Nucleus</keyword>
<dbReference type="GO" id="GO:0005634">
    <property type="term" value="C:nucleus"/>
    <property type="evidence" value="ECO:0007669"/>
    <property type="project" value="UniProtKB-SubCell"/>
</dbReference>
<dbReference type="Pfam" id="PF20635">
    <property type="entry name" value="SMN_YG-box"/>
    <property type="match status" value="1"/>
</dbReference>
<evidence type="ECO:0000256" key="5">
    <source>
        <dbReference type="ARBA" id="ARBA00023242"/>
    </source>
</evidence>
<dbReference type="Proteomes" id="UP000076420">
    <property type="component" value="Unassembled WGS sequence"/>
</dbReference>
<name>A0A2C9M2W0_BIOGL</name>
<dbReference type="CDD" id="cd22852">
    <property type="entry name" value="SMN_C"/>
    <property type="match status" value="1"/>
</dbReference>
<accession>A0A2C9M2W0</accession>
<feature type="region of interest" description="Disordered" evidence="6">
    <location>
        <begin position="92"/>
        <end position="134"/>
    </location>
</feature>
<reference evidence="7" key="1">
    <citation type="submission" date="2020-05" db="UniProtKB">
        <authorList>
            <consortium name="EnsemblMetazoa"/>
        </authorList>
    </citation>
    <scope>IDENTIFICATION</scope>
    <source>
        <strain evidence="7">BB02</strain>
    </source>
</reference>
<evidence type="ECO:0000256" key="1">
    <source>
        <dbReference type="ARBA" id="ARBA00004123"/>
    </source>
</evidence>
<protein>
    <submittedName>
        <fullName evidence="7">Uncharacterized protein</fullName>
    </submittedName>
</protein>
<keyword evidence="3" id="KW-0507">mRNA processing</keyword>